<dbReference type="EMBL" id="BJWH01000005">
    <property type="protein sequence ID" value="GEL97793.1"/>
    <property type="molecule type" value="Genomic_DNA"/>
</dbReference>
<keyword evidence="1" id="KW-1133">Transmembrane helix</keyword>
<keyword evidence="1" id="KW-0812">Transmembrane</keyword>
<keyword evidence="1" id="KW-0472">Membrane</keyword>
<reference evidence="2 3" key="1">
    <citation type="submission" date="2019-07" db="EMBL/GenBank/DDBJ databases">
        <title>Whole genome shotgun sequence of Cellulomonas terrae NBRC 100819.</title>
        <authorList>
            <person name="Hosoyama A."/>
            <person name="Uohara A."/>
            <person name="Ohji S."/>
            <person name="Ichikawa N."/>
        </authorList>
    </citation>
    <scope>NUCLEOTIDE SEQUENCE [LARGE SCALE GENOMIC DNA]</scope>
    <source>
        <strain evidence="2 3">NBRC 100819</strain>
    </source>
</reference>
<keyword evidence="3" id="KW-1185">Reference proteome</keyword>
<comment type="caution">
    <text evidence="2">The sequence shown here is derived from an EMBL/GenBank/DDBJ whole genome shotgun (WGS) entry which is preliminary data.</text>
</comment>
<evidence type="ECO:0000256" key="1">
    <source>
        <dbReference type="SAM" id="Phobius"/>
    </source>
</evidence>
<name>A0A511JJH4_9CELL</name>
<organism evidence="2 3">
    <name type="scientific">Cellulomonas terrae</name>
    <dbReference type="NCBI Taxonomy" id="311234"/>
    <lineage>
        <taxon>Bacteria</taxon>
        <taxon>Bacillati</taxon>
        <taxon>Actinomycetota</taxon>
        <taxon>Actinomycetes</taxon>
        <taxon>Micrococcales</taxon>
        <taxon>Cellulomonadaceae</taxon>
        <taxon>Cellulomonas</taxon>
    </lineage>
</organism>
<dbReference type="RefSeq" id="WP_146845349.1">
    <property type="nucleotide sequence ID" value="NZ_BJWH01000005.1"/>
</dbReference>
<feature type="transmembrane region" description="Helical" evidence="1">
    <location>
        <begin position="78"/>
        <end position="98"/>
    </location>
</feature>
<dbReference type="Proteomes" id="UP000321049">
    <property type="component" value="Unassembled WGS sequence"/>
</dbReference>
<protein>
    <submittedName>
        <fullName evidence="2">Uncharacterized protein</fullName>
    </submittedName>
</protein>
<evidence type="ECO:0000313" key="3">
    <source>
        <dbReference type="Proteomes" id="UP000321049"/>
    </source>
</evidence>
<sequence length="212" mass="22071">MAMVTEPAEEERRATAGRWVLRGVGVLAVWTAWTFLVGATLLLTGNGGTTASTAVAIALMLVALVPTWFLLRAAPSRWWLMALATTVLFAVGFTLGGLGGPSLARMTSVGASLPVATGAQLLTVSSVENTLCLQECSQVSYLYAVVDSGTARADVGTELVARGWEALGDGAYCRDQFGVRLTDAADPTIVDPPAPPPGMEVLSVATSRCERG</sequence>
<proteinExistence type="predicted"/>
<accession>A0A511JJH4</accession>
<gene>
    <name evidence="2" type="ORF">CTE05_13400</name>
</gene>
<evidence type="ECO:0000313" key="2">
    <source>
        <dbReference type="EMBL" id="GEL97793.1"/>
    </source>
</evidence>
<feature type="transmembrane region" description="Helical" evidence="1">
    <location>
        <begin position="20"/>
        <end position="43"/>
    </location>
</feature>
<feature type="transmembrane region" description="Helical" evidence="1">
    <location>
        <begin position="49"/>
        <end position="71"/>
    </location>
</feature>
<dbReference type="AlphaFoldDB" id="A0A511JJH4"/>
<dbReference type="OrthoDB" id="4824318at2"/>